<dbReference type="OrthoDB" id="9810734at2"/>
<dbReference type="Gene3D" id="3.40.50.720">
    <property type="entry name" value="NAD(P)-binding Rossmann-like Domain"/>
    <property type="match status" value="1"/>
</dbReference>
<evidence type="ECO:0000256" key="1">
    <source>
        <dbReference type="ARBA" id="ARBA00006484"/>
    </source>
</evidence>
<dbReference type="PANTHER" id="PTHR44196:SF1">
    <property type="entry name" value="DEHYDROGENASE_REDUCTASE SDR FAMILY MEMBER 7B"/>
    <property type="match status" value="1"/>
</dbReference>
<dbReference type="EMBL" id="AEWJ01000041">
    <property type="protein sequence ID" value="EGD58538.1"/>
    <property type="molecule type" value="Genomic_DNA"/>
</dbReference>
<dbReference type="SMART" id="SM00822">
    <property type="entry name" value="PKS_KR"/>
    <property type="match status" value="1"/>
</dbReference>
<evidence type="ECO:0000259" key="4">
    <source>
        <dbReference type="SMART" id="SM00822"/>
    </source>
</evidence>
<dbReference type="Proteomes" id="UP000004728">
    <property type="component" value="Unassembled WGS sequence"/>
</dbReference>
<gene>
    <name evidence="5" type="ORF">Y88_0595</name>
</gene>
<dbReference type="PROSITE" id="PS00061">
    <property type="entry name" value="ADH_SHORT"/>
    <property type="match status" value="1"/>
</dbReference>
<dbReference type="HOGENOM" id="CLU_010194_2_6_5"/>
<dbReference type="STRING" id="983920.Y88_0595"/>
<protein>
    <submittedName>
        <fullName evidence="5">Short-chain dehydrogenase/reductase SDR</fullName>
    </submittedName>
</protein>
<dbReference type="InterPro" id="IPR036291">
    <property type="entry name" value="NAD(P)-bd_dom_sf"/>
</dbReference>
<accession>F1ZA54</accession>
<dbReference type="GO" id="GO:0016491">
    <property type="term" value="F:oxidoreductase activity"/>
    <property type="evidence" value="ECO:0007669"/>
    <property type="project" value="UniProtKB-KW"/>
</dbReference>
<comment type="similarity">
    <text evidence="1 3">Belongs to the short-chain dehydrogenases/reductases (SDR) family.</text>
</comment>
<feature type="domain" description="Ketoreductase" evidence="4">
    <location>
        <begin position="6"/>
        <end position="199"/>
    </location>
</feature>
<keyword evidence="6" id="KW-1185">Reference proteome</keyword>
<dbReference type="GO" id="GO:0016020">
    <property type="term" value="C:membrane"/>
    <property type="evidence" value="ECO:0007669"/>
    <property type="project" value="TreeGrafter"/>
</dbReference>
<dbReference type="InterPro" id="IPR002347">
    <property type="entry name" value="SDR_fam"/>
</dbReference>
<dbReference type="InterPro" id="IPR020904">
    <property type="entry name" value="Sc_DH/Rdtase_CS"/>
</dbReference>
<dbReference type="PRINTS" id="PR00080">
    <property type="entry name" value="SDRFAMILY"/>
</dbReference>
<name>F1ZA54_9SPHN</name>
<dbReference type="SUPFAM" id="SSF51735">
    <property type="entry name" value="NAD(P)-binding Rossmann-fold domains"/>
    <property type="match status" value="1"/>
</dbReference>
<dbReference type="InterPro" id="IPR057326">
    <property type="entry name" value="KR_dom"/>
</dbReference>
<proteinExistence type="inferred from homology"/>
<dbReference type="RefSeq" id="WP_008066625.1">
    <property type="nucleotide sequence ID" value="NZ_AQWK01000002.1"/>
</dbReference>
<dbReference type="eggNOG" id="COG3967">
    <property type="taxonomic scope" value="Bacteria"/>
</dbReference>
<dbReference type="AlphaFoldDB" id="F1ZA54"/>
<dbReference type="PRINTS" id="PR00081">
    <property type="entry name" value="GDHRDH"/>
</dbReference>
<dbReference type="PANTHER" id="PTHR44196">
    <property type="entry name" value="DEHYDROGENASE/REDUCTASE SDR FAMILY MEMBER 7B"/>
    <property type="match status" value="1"/>
</dbReference>
<evidence type="ECO:0000313" key="5">
    <source>
        <dbReference type="EMBL" id="EGD58538.1"/>
    </source>
</evidence>
<evidence type="ECO:0000256" key="2">
    <source>
        <dbReference type="ARBA" id="ARBA00023002"/>
    </source>
</evidence>
<comment type="caution">
    <text evidence="5">The sequence shown here is derived from an EMBL/GenBank/DDBJ whole genome shotgun (WGS) entry which is preliminary data.</text>
</comment>
<dbReference type="Pfam" id="PF00106">
    <property type="entry name" value="adh_short"/>
    <property type="match status" value="1"/>
</dbReference>
<evidence type="ECO:0000256" key="3">
    <source>
        <dbReference type="RuleBase" id="RU000363"/>
    </source>
</evidence>
<evidence type="ECO:0000313" key="6">
    <source>
        <dbReference type="Proteomes" id="UP000004728"/>
    </source>
</evidence>
<organism evidence="5 6">
    <name type="scientific">Novosphingobium nitrogenifigens DSM 19370</name>
    <dbReference type="NCBI Taxonomy" id="983920"/>
    <lineage>
        <taxon>Bacteria</taxon>
        <taxon>Pseudomonadati</taxon>
        <taxon>Pseudomonadota</taxon>
        <taxon>Alphaproteobacteria</taxon>
        <taxon>Sphingomonadales</taxon>
        <taxon>Sphingomonadaceae</taxon>
        <taxon>Novosphingobium</taxon>
    </lineage>
</organism>
<keyword evidence="2" id="KW-0560">Oxidoreductase</keyword>
<dbReference type="InParanoid" id="F1ZA54"/>
<sequence length="240" mass="25455">MLIAGKTALVTGGTDGIGRRIAQELRRRGAHVIVTGRNPDRLDRARSEGFEAIAADLSDRDGVEGLLRALTGRPIDVLVNNAGMGAAHDFRQGIPDPADDERTIRLNLDAPIRLIVGLMEALRSRPQAMIVNVTSGLALAPSAGAPVYCATKAALRSYTQSLRAQLKGTTIHVLEALPPVVDTAMTAGRRGRKLSVERCAVAIVDAMAANADEANVGLVKVLKAVCLVAPWLARRIMIGF</sequence>
<reference evidence="5 6" key="1">
    <citation type="journal article" date="2012" name="J. Bacteriol.">
        <title>Draft Genome Sequence of Novosphingobium nitrogenifigens Y88T.</title>
        <authorList>
            <person name="Strabala T.J."/>
            <person name="Macdonald L."/>
            <person name="Liu V."/>
            <person name="Smit A.M."/>
        </authorList>
    </citation>
    <scope>NUCLEOTIDE SEQUENCE [LARGE SCALE GENOMIC DNA]</scope>
    <source>
        <strain evidence="5 6">DSM 19370</strain>
    </source>
</reference>